<dbReference type="AlphaFoldDB" id="D3BJ62"/>
<dbReference type="InterPro" id="IPR024047">
    <property type="entry name" value="MM3350-like_sf"/>
</dbReference>
<feature type="compositionally biased region" description="Basic and acidic residues" evidence="1">
    <location>
        <begin position="199"/>
        <end position="208"/>
    </location>
</feature>
<dbReference type="Proteomes" id="UP000001396">
    <property type="component" value="Unassembled WGS sequence"/>
</dbReference>
<dbReference type="InParanoid" id="D3BJ62"/>
<name>D3BJ62_HETP5</name>
<feature type="region of interest" description="Disordered" evidence="1">
    <location>
        <begin position="199"/>
        <end position="237"/>
    </location>
</feature>
<protein>
    <submittedName>
        <fullName evidence="2">Uncharacterized protein</fullName>
    </submittedName>
</protein>
<sequence>MAKTNKGKCEGCSVTGIIPKEAAQHCQKCPQIKQKLNVKGGTATEAFVAIVFGDRVATEYWMNVLIPCDTPVYEVEEFLKDIWLECCGHMTTWEGLKNGVGEFKDIYGGNEEPDEKDVAISECVDLGGTVSMDYDMGTTTTVNLMFYEKINVKMDDPGIRVLIRNTINKPNCKECKKPNHPVHYTCDDCDYSKMCEECGDGEHEEHSKTTISNSPRSGSCGYSYDDDEEIPEQYQLS</sequence>
<gene>
    <name evidence="2" type="ORF">PPL_08587</name>
</gene>
<dbReference type="EMBL" id="ADBJ01000038">
    <property type="protein sequence ID" value="EFA77942.1"/>
    <property type="molecule type" value="Genomic_DNA"/>
</dbReference>
<keyword evidence="3" id="KW-1185">Reference proteome</keyword>
<organism evidence="2 3">
    <name type="scientific">Heterostelium pallidum (strain ATCC 26659 / Pp 5 / PN500)</name>
    <name type="common">Cellular slime mold</name>
    <name type="synonym">Polysphondylium pallidum</name>
    <dbReference type="NCBI Taxonomy" id="670386"/>
    <lineage>
        <taxon>Eukaryota</taxon>
        <taxon>Amoebozoa</taxon>
        <taxon>Evosea</taxon>
        <taxon>Eumycetozoa</taxon>
        <taxon>Dictyostelia</taxon>
        <taxon>Acytosteliales</taxon>
        <taxon>Acytosteliaceae</taxon>
        <taxon>Heterostelium</taxon>
    </lineage>
</organism>
<comment type="caution">
    <text evidence="2">The sequence shown here is derived from an EMBL/GenBank/DDBJ whole genome shotgun (WGS) entry which is preliminary data.</text>
</comment>
<dbReference type="GeneID" id="31364066"/>
<reference evidence="2 3" key="1">
    <citation type="journal article" date="2011" name="Genome Res.">
        <title>Phylogeny-wide analysis of social amoeba genomes highlights ancient origins for complex intercellular communication.</title>
        <authorList>
            <person name="Heidel A.J."/>
            <person name="Lawal H.M."/>
            <person name="Felder M."/>
            <person name="Schilde C."/>
            <person name="Helps N.R."/>
            <person name="Tunggal B."/>
            <person name="Rivero F."/>
            <person name="John U."/>
            <person name="Schleicher M."/>
            <person name="Eichinger L."/>
            <person name="Platzer M."/>
            <person name="Noegel A.A."/>
            <person name="Schaap P."/>
            <person name="Gloeckner G."/>
        </authorList>
    </citation>
    <scope>NUCLEOTIDE SEQUENCE [LARGE SCALE GENOMIC DNA]</scope>
    <source>
        <strain evidence="3">ATCC 26659 / Pp 5 / PN500</strain>
    </source>
</reference>
<proteinExistence type="predicted"/>
<evidence type="ECO:0000256" key="1">
    <source>
        <dbReference type="SAM" id="MobiDB-lite"/>
    </source>
</evidence>
<dbReference type="RefSeq" id="XP_020430070.1">
    <property type="nucleotide sequence ID" value="XM_020579395.1"/>
</dbReference>
<accession>D3BJ62</accession>
<dbReference type="SUPFAM" id="SSF159941">
    <property type="entry name" value="MM3350-like"/>
    <property type="match status" value="1"/>
</dbReference>
<evidence type="ECO:0000313" key="2">
    <source>
        <dbReference type="EMBL" id="EFA77942.1"/>
    </source>
</evidence>
<evidence type="ECO:0000313" key="3">
    <source>
        <dbReference type="Proteomes" id="UP000001396"/>
    </source>
</evidence>